<dbReference type="GO" id="GO:0019843">
    <property type="term" value="F:rRNA binding"/>
    <property type="evidence" value="ECO:0007669"/>
    <property type="project" value="TreeGrafter"/>
</dbReference>
<feature type="repeat" description="RCC1" evidence="2">
    <location>
        <begin position="190"/>
        <end position="245"/>
    </location>
</feature>
<dbReference type="AlphaFoldDB" id="A0AAN8IXD9"/>
<feature type="repeat" description="RCC1" evidence="2">
    <location>
        <begin position="411"/>
        <end position="460"/>
    </location>
</feature>
<comment type="caution">
    <text evidence="4">The sequence shown here is derived from an EMBL/GenBank/DDBJ whole genome shotgun (WGS) entry which is preliminary data.</text>
</comment>
<proteinExistence type="predicted"/>
<dbReference type="GO" id="GO:0005743">
    <property type="term" value="C:mitochondrial inner membrane"/>
    <property type="evidence" value="ECO:0007669"/>
    <property type="project" value="TreeGrafter"/>
</dbReference>
<feature type="repeat" description="RCC1" evidence="2">
    <location>
        <begin position="246"/>
        <end position="298"/>
    </location>
</feature>
<feature type="repeat" description="RCC1" evidence="2">
    <location>
        <begin position="59"/>
        <end position="122"/>
    </location>
</feature>
<dbReference type="PRINTS" id="PR00633">
    <property type="entry name" value="RCCNDNSATION"/>
</dbReference>
<sequence>MKTNLHQTALNQLKQLLRVKDTLFTLNRSAGSYKQRILKREDMKEEIAQYIGENAKQAQRVYVWGCAATGALGIAKFLRPEKGHRPLRQVKTPSRMKSMNENNMKVYDVSCGYGFTVYAVKKGNKHFILGTGINTDSQIGYHEQPRNSGRILDYVIGPTQIYLPLKDPETTRVSSVSCGRAHTVIVTEGEGVYSLGNNAYGQCGRSIVPEEVFRKNPRVNVLTDLPDNIVKVECGQDHTMFLTEEGHVYSCGLGADGQTGLGHYSNIDKPTRLKGDIEGEKIVSISSKGDCVLGISENGEVFGWGNSEYNQLSMVTEETQVNVPRHLPITKNCGKIIKAVAGGSVCAVLNSKNEVYVWGYGILGKGPKLDMCMEPSKLPQALFGQNELQPEVKVLDIVCGLGHFVALTDKGDIFSWGKNKYGCIGLGKETDQFFPLKVSLPAEAVSVYCGVDHTVALAKSFC</sequence>
<dbReference type="SUPFAM" id="SSF50985">
    <property type="entry name" value="RCC1/BLIP-II"/>
    <property type="match status" value="1"/>
</dbReference>
<dbReference type="PANTHER" id="PTHR46337:SF1">
    <property type="entry name" value="RCC1-LIKE G EXCHANGING FACTOR-LIKE PROTEIN"/>
    <property type="match status" value="1"/>
</dbReference>
<dbReference type="GO" id="GO:0070131">
    <property type="term" value="P:positive regulation of mitochondrial translation"/>
    <property type="evidence" value="ECO:0007669"/>
    <property type="project" value="TreeGrafter"/>
</dbReference>
<evidence type="ECO:0000313" key="4">
    <source>
        <dbReference type="EMBL" id="KAK6168090.1"/>
    </source>
</evidence>
<feature type="repeat" description="RCC1" evidence="2">
    <location>
        <begin position="124"/>
        <end position="189"/>
    </location>
</feature>
<dbReference type="Pfam" id="PF00415">
    <property type="entry name" value="RCC1"/>
    <property type="match status" value="1"/>
</dbReference>
<evidence type="ECO:0000256" key="1">
    <source>
        <dbReference type="ARBA" id="ARBA00022737"/>
    </source>
</evidence>
<gene>
    <name evidence="4" type="ORF">SNE40_021986</name>
</gene>
<dbReference type="PANTHER" id="PTHR46337">
    <property type="entry name" value="RCC1-LIKE G EXCHANGING FACTOR-LIKE PROTEIN"/>
    <property type="match status" value="1"/>
</dbReference>
<dbReference type="Gene3D" id="2.130.10.30">
    <property type="entry name" value="Regulator of chromosome condensation 1/beta-lactamase-inhibitor protein II"/>
    <property type="match status" value="2"/>
</dbReference>
<accession>A0AAN8IXD9</accession>
<dbReference type="Pfam" id="PF25390">
    <property type="entry name" value="WD40_RLD"/>
    <property type="match status" value="1"/>
</dbReference>
<dbReference type="InterPro" id="IPR000408">
    <property type="entry name" value="Reg_chr_condens"/>
</dbReference>
<keyword evidence="1" id="KW-0677">Repeat</keyword>
<dbReference type="GO" id="GO:0005085">
    <property type="term" value="F:guanyl-nucleotide exchange factor activity"/>
    <property type="evidence" value="ECO:0007669"/>
    <property type="project" value="TreeGrafter"/>
</dbReference>
<protein>
    <recommendedName>
        <fullName evidence="3">RCC1-like domain-containing protein</fullName>
    </recommendedName>
</protein>
<dbReference type="InterPro" id="IPR058923">
    <property type="entry name" value="RCC1-like_dom"/>
</dbReference>
<dbReference type="Proteomes" id="UP001347796">
    <property type="component" value="Unassembled WGS sequence"/>
</dbReference>
<keyword evidence="5" id="KW-1185">Reference proteome</keyword>
<feature type="domain" description="RCC1-like" evidence="3">
    <location>
        <begin position="58"/>
        <end position="378"/>
    </location>
</feature>
<evidence type="ECO:0000259" key="3">
    <source>
        <dbReference type="Pfam" id="PF25390"/>
    </source>
</evidence>
<reference evidence="4 5" key="1">
    <citation type="submission" date="2024-01" db="EMBL/GenBank/DDBJ databases">
        <title>The genome of the rayed Mediterranean limpet Patella caerulea (Linnaeus, 1758).</title>
        <authorList>
            <person name="Anh-Thu Weber A."/>
            <person name="Halstead-Nussloch G."/>
        </authorList>
    </citation>
    <scope>NUCLEOTIDE SEQUENCE [LARGE SCALE GENOMIC DNA]</scope>
    <source>
        <strain evidence="4">AATW-2023a</strain>
        <tissue evidence="4">Whole specimen</tissue>
    </source>
</reference>
<feature type="repeat" description="RCC1" evidence="2">
    <location>
        <begin position="299"/>
        <end position="352"/>
    </location>
</feature>
<dbReference type="PROSITE" id="PS50012">
    <property type="entry name" value="RCC1_3"/>
    <property type="match status" value="7"/>
</dbReference>
<evidence type="ECO:0000313" key="5">
    <source>
        <dbReference type="Proteomes" id="UP001347796"/>
    </source>
</evidence>
<dbReference type="EMBL" id="JAZGQO010000018">
    <property type="protein sequence ID" value="KAK6168090.1"/>
    <property type="molecule type" value="Genomic_DNA"/>
</dbReference>
<feature type="repeat" description="RCC1" evidence="2">
    <location>
        <begin position="353"/>
        <end position="410"/>
    </location>
</feature>
<name>A0AAN8IXD9_PATCE</name>
<dbReference type="InterPro" id="IPR053035">
    <property type="entry name" value="Mitochondrial_GEF_domain"/>
</dbReference>
<dbReference type="InterPro" id="IPR009091">
    <property type="entry name" value="RCC1/BLIP-II"/>
</dbReference>
<evidence type="ECO:0000256" key="2">
    <source>
        <dbReference type="PROSITE-ProRule" id="PRU00235"/>
    </source>
</evidence>
<organism evidence="4 5">
    <name type="scientific">Patella caerulea</name>
    <name type="common">Rayed Mediterranean limpet</name>
    <dbReference type="NCBI Taxonomy" id="87958"/>
    <lineage>
        <taxon>Eukaryota</taxon>
        <taxon>Metazoa</taxon>
        <taxon>Spiralia</taxon>
        <taxon>Lophotrochozoa</taxon>
        <taxon>Mollusca</taxon>
        <taxon>Gastropoda</taxon>
        <taxon>Patellogastropoda</taxon>
        <taxon>Patelloidea</taxon>
        <taxon>Patellidae</taxon>
        <taxon>Patella</taxon>
    </lineage>
</organism>